<dbReference type="EMBL" id="JADKNH010000013">
    <property type="protein sequence ID" value="MBF4695162.1"/>
    <property type="molecule type" value="Genomic_DNA"/>
</dbReference>
<dbReference type="RefSeq" id="WP_194703405.1">
    <property type="nucleotide sequence ID" value="NZ_JADKNH010000013.1"/>
</dbReference>
<protein>
    <submittedName>
        <fullName evidence="2">Nucleotidyltransferase substrate binding protein</fullName>
    </submittedName>
</protein>
<dbReference type="NCBIfam" id="TIGR01987">
    <property type="entry name" value="HI0074"/>
    <property type="match status" value="1"/>
</dbReference>
<feature type="coiled-coil region" evidence="1">
    <location>
        <begin position="1"/>
        <end position="28"/>
    </location>
</feature>
<evidence type="ECO:0000256" key="1">
    <source>
        <dbReference type="SAM" id="Coils"/>
    </source>
</evidence>
<evidence type="ECO:0000313" key="2">
    <source>
        <dbReference type="EMBL" id="MBF4695162.1"/>
    </source>
</evidence>
<dbReference type="Proteomes" id="UP000614200">
    <property type="component" value="Unassembled WGS sequence"/>
</dbReference>
<evidence type="ECO:0000313" key="3">
    <source>
        <dbReference type="Proteomes" id="UP000614200"/>
    </source>
</evidence>
<organism evidence="2 3">
    <name type="scientific">Fusibacter ferrireducens</name>
    <dbReference type="NCBI Taxonomy" id="2785058"/>
    <lineage>
        <taxon>Bacteria</taxon>
        <taxon>Bacillati</taxon>
        <taxon>Bacillota</taxon>
        <taxon>Clostridia</taxon>
        <taxon>Eubacteriales</taxon>
        <taxon>Eubacteriales Family XII. Incertae Sedis</taxon>
        <taxon>Fusibacter</taxon>
    </lineage>
</organism>
<sequence length="135" mass="15795">MGKLEAKRVNFKNAVNRLREAVAEFKQEGASDVVRDGLIQRFEFTYELSWKTTKAYLEDMGIVDKNSPKAVIKEAYAQKLIVNETNWLLMLTDRNMTSHVYREEMAEEIAERITTCYLKEFEMLLEKLCQAFDGR</sequence>
<reference evidence="2 3" key="1">
    <citation type="submission" date="2020-11" db="EMBL/GenBank/DDBJ databases">
        <title>Fusibacter basophilias sp. nov.</title>
        <authorList>
            <person name="Qiu D."/>
        </authorList>
    </citation>
    <scope>NUCLEOTIDE SEQUENCE [LARGE SCALE GENOMIC DNA]</scope>
    <source>
        <strain evidence="2 3">Q10-2</strain>
    </source>
</reference>
<keyword evidence="1" id="KW-0175">Coiled coil</keyword>
<name>A0ABR9ZXI3_9FIRM</name>
<proteinExistence type="predicted"/>
<dbReference type="Gene3D" id="1.20.120.330">
    <property type="entry name" value="Nucleotidyltransferases domain 2"/>
    <property type="match status" value="1"/>
</dbReference>
<gene>
    <name evidence="2" type="ORF">ISU02_18845</name>
</gene>
<dbReference type="SUPFAM" id="SSF81593">
    <property type="entry name" value="Nucleotidyltransferase substrate binding subunit/domain"/>
    <property type="match status" value="1"/>
</dbReference>
<keyword evidence="3" id="KW-1185">Reference proteome</keyword>
<dbReference type="InterPro" id="IPR010235">
    <property type="entry name" value="HepT"/>
</dbReference>
<accession>A0ABR9ZXI3</accession>
<dbReference type="Pfam" id="PF08780">
    <property type="entry name" value="NTase_sub_bind"/>
    <property type="match status" value="1"/>
</dbReference>
<comment type="caution">
    <text evidence="2">The sequence shown here is derived from an EMBL/GenBank/DDBJ whole genome shotgun (WGS) entry which is preliminary data.</text>
</comment>